<feature type="transmembrane region" description="Helical" evidence="9">
    <location>
        <begin position="20"/>
        <end position="45"/>
    </location>
</feature>
<dbReference type="GO" id="GO:0071555">
    <property type="term" value="P:cell wall organization"/>
    <property type="evidence" value="ECO:0007669"/>
    <property type="project" value="UniProtKB-UniRule"/>
</dbReference>
<dbReference type="GO" id="GO:0015648">
    <property type="term" value="F:lipid-linked peptidoglycan transporter activity"/>
    <property type="evidence" value="ECO:0007669"/>
    <property type="project" value="UniProtKB-UniRule"/>
</dbReference>
<keyword evidence="4 8" id="KW-0133">Cell shape</keyword>
<organism evidence="10 11">
    <name type="scientific">Candidatus Roizmanbacteria bacterium RIFCSPHIGHO2_01_FULL_39_24</name>
    <dbReference type="NCBI Taxonomy" id="1802032"/>
    <lineage>
        <taxon>Bacteria</taxon>
        <taxon>Candidatus Roizmaniibacteriota</taxon>
    </lineage>
</organism>
<sequence length="541" mass="61300">MDTFLNNTKKIIFHRQKDILSSALILSLMTLLSSIFGFVRLHTLASFYTKEQLGLFFAAFRIPDFVFEILITGALSSAFIPLFVKYKQDDLKLSENISSIINFVLVAMIFFVIIIIFSTPLLTPIVTPGFDREKTMLVISFTQILLVCQLPLLVIGNILSGISQASKIFVITAIAPVVYNLGIIFGTIFLSSSLGIYAPVVGVIIGSILFLATQIPIVFFVSFKYQIRAFRKSALHEFVHLFTPRMLSVLTTQIDLFVDLALASLFGPAGVTIFVFAQRLQFFPVSFFGMSFGQASLPYLSDLYKENKLEEIRKIFINSILQLLFLSIPVSFFFIFARTPIVRFFVGGQKFDWEGTVKTARVLSYFAVSIPFHTLFYFVTRAFYATHNTKIPFFVNFSSSIINTVLSILLIVYLKLPVWYLGMSFSITMILNISVLLFLFRREIGGFELKKLLLNTSKIYFIAAISAAVSFPAMKLIDGLILDTSRTINLFLLLIIIGTTYTGVYLFLSWLFTIEEIYLLGNLLIKIRDIKRILVEMWTSD</sequence>
<dbReference type="PANTHER" id="PTHR47019">
    <property type="entry name" value="LIPID II FLIPPASE MURJ"/>
    <property type="match status" value="1"/>
</dbReference>
<evidence type="ECO:0000256" key="9">
    <source>
        <dbReference type="SAM" id="Phobius"/>
    </source>
</evidence>
<comment type="function">
    <text evidence="8">Involved in peptidoglycan biosynthesis. Transports lipid-linked peptidoglycan precursors from the inner to the outer leaflet of the cytoplasmic membrane.</text>
</comment>
<dbReference type="NCBIfam" id="TIGR01695">
    <property type="entry name" value="murJ_mviN"/>
    <property type="match status" value="1"/>
</dbReference>
<evidence type="ECO:0000313" key="10">
    <source>
        <dbReference type="EMBL" id="OGK19739.1"/>
    </source>
</evidence>
<dbReference type="Pfam" id="PF03023">
    <property type="entry name" value="MurJ"/>
    <property type="match status" value="1"/>
</dbReference>
<evidence type="ECO:0000256" key="8">
    <source>
        <dbReference type="PIRNR" id="PIRNR002869"/>
    </source>
</evidence>
<accession>A0A1F7GLF4</accession>
<feature type="transmembrane region" description="Helical" evidence="9">
    <location>
        <begin position="391"/>
        <end position="413"/>
    </location>
</feature>
<dbReference type="PANTHER" id="PTHR47019:SF1">
    <property type="entry name" value="LIPID II FLIPPASE MURJ"/>
    <property type="match status" value="1"/>
</dbReference>
<evidence type="ECO:0000256" key="3">
    <source>
        <dbReference type="ARBA" id="ARBA00022692"/>
    </source>
</evidence>
<dbReference type="Proteomes" id="UP000176850">
    <property type="component" value="Unassembled WGS sequence"/>
</dbReference>
<keyword evidence="3 9" id="KW-0812">Transmembrane</keyword>
<dbReference type="GO" id="GO:0005886">
    <property type="term" value="C:plasma membrane"/>
    <property type="evidence" value="ECO:0007669"/>
    <property type="project" value="UniProtKB-SubCell"/>
</dbReference>
<dbReference type="GO" id="GO:0034204">
    <property type="term" value="P:lipid translocation"/>
    <property type="evidence" value="ECO:0007669"/>
    <property type="project" value="TreeGrafter"/>
</dbReference>
<dbReference type="InterPro" id="IPR004268">
    <property type="entry name" value="MurJ"/>
</dbReference>
<feature type="transmembrane region" description="Helical" evidence="9">
    <location>
        <begin position="96"/>
        <end position="117"/>
    </location>
</feature>
<dbReference type="AlphaFoldDB" id="A0A1F7GLF4"/>
<proteinExistence type="inferred from homology"/>
<feature type="transmembrane region" description="Helical" evidence="9">
    <location>
        <begin position="362"/>
        <end position="379"/>
    </location>
</feature>
<dbReference type="EMBL" id="MFZH01000006">
    <property type="protein sequence ID" value="OGK19739.1"/>
    <property type="molecule type" value="Genomic_DNA"/>
</dbReference>
<keyword evidence="6 9" id="KW-1133">Transmembrane helix</keyword>
<feature type="transmembrane region" description="Helical" evidence="9">
    <location>
        <begin position="419"/>
        <end position="440"/>
    </location>
</feature>
<dbReference type="CDD" id="cd13123">
    <property type="entry name" value="MATE_MurJ_like"/>
    <property type="match status" value="1"/>
</dbReference>
<evidence type="ECO:0000256" key="7">
    <source>
        <dbReference type="ARBA" id="ARBA00023136"/>
    </source>
</evidence>
<dbReference type="GO" id="GO:0009252">
    <property type="term" value="P:peptidoglycan biosynthetic process"/>
    <property type="evidence" value="ECO:0007669"/>
    <property type="project" value="UniProtKB-UniRule"/>
</dbReference>
<dbReference type="InterPro" id="IPR051050">
    <property type="entry name" value="Lipid_II_flippase_MurJ/MviN"/>
</dbReference>
<dbReference type="GO" id="GO:0008360">
    <property type="term" value="P:regulation of cell shape"/>
    <property type="evidence" value="ECO:0007669"/>
    <property type="project" value="UniProtKB-UniRule"/>
</dbReference>
<feature type="transmembrane region" description="Helical" evidence="9">
    <location>
        <begin position="196"/>
        <end position="223"/>
    </location>
</feature>
<feature type="transmembrane region" description="Helical" evidence="9">
    <location>
        <begin position="452"/>
        <end position="471"/>
    </location>
</feature>
<evidence type="ECO:0000256" key="6">
    <source>
        <dbReference type="ARBA" id="ARBA00022989"/>
    </source>
</evidence>
<feature type="transmembrane region" description="Helical" evidence="9">
    <location>
        <begin position="320"/>
        <end position="342"/>
    </location>
</feature>
<keyword evidence="8" id="KW-0961">Cell wall biogenesis/degradation</keyword>
<keyword evidence="7 8" id="KW-0472">Membrane</keyword>
<evidence type="ECO:0000256" key="5">
    <source>
        <dbReference type="ARBA" id="ARBA00022984"/>
    </source>
</evidence>
<feature type="transmembrane region" description="Helical" evidence="9">
    <location>
        <begin position="65"/>
        <end position="84"/>
    </location>
</feature>
<reference evidence="10 11" key="1">
    <citation type="journal article" date="2016" name="Nat. Commun.">
        <title>Thousands of microbial genomes shed light on interconnected biogeochemical processes in an aquifer system.</title>
        <authorList>
            <person name="Anantharaman K."/>
            <person name="Brown C.T."/>
            <person name="Hug L.A."/>
            <person name="Sharon I."/>
            <person name="Castelle C.J."/>
            <person name="Probst A.J."/>
            <person name="Thomas B.C."/>
            <person name="Singh A."/>
            <person name="Wilkins M.J."/>
            <person name="Karaoz U."/>
            <person name="Brodie E.L."/>
            <person name="Williams K.H."/>
            <person name="Hubbard S.S."/>
            <person name="Banfield J.F."/>
        </authorList>
    </citation>
    <scope>NUCLEOTIDE SEQUENCE [LARGE SCALE GENOMIC DNA]</scope>
</reference>
<comment type="caution">
    <text evidence="10">The sequence shown here is derived from an EMBL/GenBank/DDBJ whole genome shotgun (WGS) entry which is preliminary data.</text>
</comment>
<keyword evidence="5 8" id="KW-0573">Peptidoglycan synthesis</keyword>
<evidence type="ECO:0000256" key="1">
    <source>
        <dbReference type="ARBA" id="ARBA00004651"/>
    </source>
</evidence>
<dbReference type="PRINTS" id="PR01806">
    <property type="entry name" value="VIRFACTRMVIN"/>
</dbReference>
<comment type="subcellular location">
    <subcellularLocation>
        <location evidence="1">Cell membrane</location>
        <topology evidence="1">Multi-pass membrane protein</topology>
    </subcellularLocation>
</comment>
<feature type="transmembrane region" description="Helical" evidence="9">
    <location>
        <begin position="256"/>
        <end position="276"/>
    </location>
</feature>
<keyword evidence="2 8" id="KW-1003">Cell membrane</keyword>
<feature type="transmembrane region" description="Helical" evidence="9">
    <location>
        <begin position="282"/>
        <end position="300"/>
    </location>
</feature>
<evidence type="ECO:0000256" key="4">
    <source>
        <dbReference type="ARBA" id="ARBA00022960"/>
    </source>
</evidence>
<keyword evidence="8" id="KW-0813">Transport</keyword>
<evidence type="ECO:0000256" key="2">
    <source>
        <dbReference type="ARBA" id="ARBA00022475"/>
    </source>
</evidence>
<protein>
    <recommendedName>
        <fullName evidence="8">Lipid II flippase</fullName>
    </recommendedName>
</protein>
<feature type="transmembrane region" description="Helical" evidence="9">
    <location>
        <begin position="137"/>
        <end position="156"/>
    </location>
</feature>
<name>A0A1F7GLF4_9BACT</name>
<feature type="transmembrane region" description="Helical" evidence="9">
    <location>
        <begin position="168"/>
        <end position="190"/>
    </location>
</feature>
<evidence type="ECO:0000313" key="11">
    <source>
        <dbReference type="Proteomes" id="UP000176850"/>
    </source>
</evidence>
<dbReference type="PIRSF" id="PIRSF002869">
    <property type="entry name" value="MviN"/>
    <property type="match status" value="1"/>
</dbReference>
<comment type="similarity">
    <text evidence="8">Belongs to the MurJ/MviN family.</text>
</comment>
<feature type="transmembrane region" description="Helical" evidence="9">
    <location>
        <begin position="491"/>
        <end position="512"/>
    </location>
</feature>
<gene>
    <name evidence="10" type="ORF">A2799_01000</name>
</gene>